<name>A0A6B0R5C0_9CETA</name>
<organism evidence="2 3">
    <name type="scientific">Bos mutus</name>
    <name type="common">wild yak</name>
    <dbReference type="NCBI Taxonomy" id="72004"/>
    <lineage>
        <taxon>Eukaryota</taxon>
        <taxon>Metazoa</taxon>
        <taxon>Chordata</taxon>
        <taxon>Craniata</taxon>
        <taxon>Vertebrata</taxon>
        <taxon>Euteleostomi</taxon>
        <taxon>Mammalia</taxon>
        <taxon>Eutheria</taxon>
        <taxon>Laurasiatheria</taxon>
        <taxon>Artiodactyla</taxon>
        <taxon>Ruminantia</taxon>
        <taxon>Pecora</taxon>
        <taxon>Bovidae</taxon>
        <taxon>Bovinae</taxon>
        <taxon>Bos</taxon>
    </lineage>
</organism>
<sequence length="109" mass="11590">MSSWRETPMGKNFKNRKFEERPEQSGGPSLQGVSHVAVGLDAGPSAGAPCSEDRSSSEPETALHAGWGEAVPLGRGDAPREDQHLQPPGCLEDDVAVLTLLGQSRQLID</sequence>
<evidence type="ECO:0000256" key="1">
    <source>
        <dbReference type="SAM" id="MobiDB-lite"/>
    </source>
</evidence>
<dbReference type="EMBL" id="VBQZ03000019">
    <property type="protein sequence ID" value="MXQ84137.1"/>
    <property type="molecule type" value="Genomic_DNA"/>
</dbReference>
<gene>
    <name evidence="2" type="ORF">E5288_WYG012084</name>
</gene>
<protein>
    <submittedName>
        <fullName evidence="2">Uncharacterized protein</fullName>
    </submittedName>
</protein>
<reference evidence="2" key="1">
    <citation type="submission" date="2019-10" db="EMBL/GenBank/DDBJ databases">
        <title>The sequence and de novo assembly of the wild yak genome.</title>
        <authorList>
            <person name="Liu Y."/>
        </authorList>
    </citation>
    <scope>NUCLEOTIDE SEQUENCE [LARGE SCALE GENOMIC DNA]</scope>
    <source>
        <strain evidence="2">WY2019</strain>
    </source>
</reference>
<dbReference type="AlphaFoldDB" id="A0A6B0R5C0"/>
<evidence type="ECO:0000313" key="3">
    <source>
        <dbReference type="Proteomes" id="UP000322234"/>
    </source>
</evidence>
<keyword evidence="3" id="KW-1185">Reference proteome</keyword>
<proteinExistence type="predicted"/>
<evidence type="ECO:0000313" key="2">
    <source>
        <dbReference type="EMBL" id="MXQ84137.1"/>
    </source>
</evidence>
<feature type="region of interest" description="Disordered" evidence="1">
    <location>
        <begin position="1"/>
        <end position="89"/>
    </location>
</feature>
<comment type="caution">
    <text evidence="2">The sequence shown here is derived from an EMBL/GenBank/DDBJ whole genome shotgun (WGS) entry which is preliminary data.</text>
</comment>
<dbReference type="Proteomes" id="UP000322234">
    <property type="component" value="Unassembled WGS sequence"/>
</dbReference>
<accession>A0A6B0R5C0</accession>